<evidence type="ECO:0000256" key="1">
    <source>
        <dbReference type="ARBA" id="ARBA00022786"/>
    </source>
</evidence>
<feature type="compositionally biased region" description="Basic residues" evidence="2">
    <location>
        <begin position="582"/>
        <end position="593"/>
    </location>
</feature>
<comment type="caution">
    <text evidence="4">The sequence shown here is derived from an EMBL/GenBank/DDBJ whole genome shotgun (WGS) entry which is preliminary data.</text>
</comment>
<dbReference type="InterPro" id="IPR000569">
    <property type="entry name" value="HECT_dom"/>
</dbReference>
<accession>A0A397SKX6</accession>
<dbReference type="EMBL" id="QKYT01000350">
    <property type="protein sequence ID" value="RIA86678.1"/>
    <property type="molecule type" value="Genomic_DNA"/>
</dbReference>
<feature type="domain" description="HECT" evidence="3">
    <location>
        <begin position="414"/>
        <end position="478"/>
    </location>
</feature>
<reference evidence="4 5" key="1">
    <citation type="submission" date="2018-06" db="EMBL/GenBank/DDBJ databases">
        <title>Comparative genomics reveals the genomic features of Rhizophagus irregularis, R. cerebriforme, R. diaphanum and Gigaspora rosea, and their symbiotic lifestyle signature.</title>
        <authorList>
            <person name="Morin E."/>
            <person name="San Clemente H."/>
            <person name="Chen E.C.H."/>
            <person name="De La Providencia I."/>
            <person name="Hainaut M."/>
            <person name="Kuo A."/>
            <person name="Kohler A."/>
            <person name="Murat C."/>
            <person name="Tang N."/>
            <person name="Roy S."/>
            <person name="Loubradou J."/>
            <person name="Henrissat B."/>
            <person name="Grigoriev I.V."/>
            <person name="Corradi N."/>
            <person name="Roux C."/>
            <person name="Martin F.M."/>
        </authorList>
    </citation>
    <scope>NUCLEOTIDE SEQUENCE [LARGE SCALE GENOMIC DNA]</scope>
    <source>
        <strain evidence="4 5">DAOM 227022</strain>
    </source>
</reference>
<dbReference type="Pfam" id="PF00632">
    <property type="entry name" value="HECT"/>
    <property type="match status" value="1"/>
</dbReference>
<evidence type="ECO:0000256" key="2">
    <source>
        <dbReference type="SAM" id="MobiDB-lite"/>
    </source>
</evidence>
<dbReference type="AlphaFoldDB" id="A0A397SKX6"/>
<protein>
    <recommendedName>
        <fullName evidence="3">HECT domain-containing protein</fullName>
    </recommendedName>
</protein>
<dbReference type="OrthoDB" id="2332397at2759"/>
<dbReference type="InterPro" id="IPR035983">
    <property type="entry name" value="Hect_E3_ubiquitin_ligase"/>
</dbReference>
<keyword evidence="1" id="KW-0833">Ubl conjugation pathway</keyword>
<organism evidence="4 5">
    <name type="scientific">Glomus cerebriforme</name>
    <dbReference type="NCBI Taxonomy" id="658196"/>
    <lineage>
        <taxon>Eukaryota</taxon>
        <taxon>Fungi</taxon>
        <taxon>Fungi incertae sedis</taxon>
        <taxon>Mucoromycota</taxon>
        <taxon>Glomeromycotina</taxon>
        <taxon>Glomeromycetes</taxon>
        <taxon>Glomerales</taxon>
        <taxon>Glomeraceae</taxon>
        <taxon>Glomus</taxon>
    </lineage>
</organism>
<evidence type="ECO:0000259" key="3">
    <source>
        <dbReference type="Pfam" id="PF00632"/>
    </source>
</evidence>
<dbReference type="SUPFAM" id="SSF56204">
    <property type="entry name" value="Hect, E3 ligase catalytic domain"/>
    <property type="match status" value="1"/>
</dbReference>
<dbReference type="GO" id="GO:0004842">
    <property type="term" value="F:ubiquitin-protein transferase activity"/>
    <property type="evidence" value="ECO:0007669"/>
    <property type="project" value="InterPro"/>
</dbReference>
<keyword evidence="5" id="KW-1185">Reference proteome</keyword>
<sequence length="646" mass="74881">MTNRETSNTNYNSTSEIDNFLQESSIKDRLKNLVPETVHNIDVQICSVITVYKDLRYLIKLNVTFYCGSTDGIERKIMDEFPVISECGWRILRPKSQNSTELVPYEEHKPKDGTLLGDAITIRKRLYIGPTIKNLIEPPYSINEENISSSNSRFVPTHFRKDLLKSLRSKYGINEYDTINIRRDNLESSTDLLLYWIMDASAEDLLKNPIIVLNDDVIDTGGVFRNITELFWKNIQTKDFIGRKLFDGDQLFLIQQNSNIIEWAYPKIIGKILFWCLVHAGNWPTWLDSMHLRYIIEGENSINCLNLLHKHIPYLFNLAKDIMEGSQSRNSDLELWMQHNGLNFNETSLLNNTDLANYIAKFEILIKREKSMELRRLGWKELEKVLYSKLSGEIFLSLLDEFQIQMTINEVPSLLFITGSTQFPLEKRITIQWRSDSEHKLLFASTCAYNLILCHSYDTLEEFHDYIALCIECSEGFSESGYQKIKRYIINQDEPLITTDGVSQHSINETQADSESLTSVDRNQPELVDLSIVKKEISDSDESGLGEFVIDLTIDDDSENDDNNHVSINIRDESYAIDSRKKSGRRSNNRQLHHTTDDNMQNMDFIEVTPEEILDGYKSKRKPKKLLRLRTPIETRSKSSVNRKTD</sequence>
<proteinExistence type="predicted"/>
<gene>
    <name evidence="4" type="ORF">C1645_828904</name>
</gene>
<evidence type="ECO:0000313" key="5">
    <source>
        <dbReference type="Proteomes" id="UP000265703"/>
    </source>
</evidence>
<feature type="region of interest" description="Disordered" evidence="2">
    <location>
        <begin position="579"/>
        <end position="601"/>
    </location>
</feature>
<evidence type="ECO:0000313" key="4">
    <source>
        <dbReference type="EMBL" id="RIA86678.1"/>
    </source>
</evidence>
<name>A0A397SKX6_9GLOM</name>
<dbReference type="Proteomes" id="UP000265703">
    <property type="component" value="Unassembled WGS sequence"/>
</dbReference>